<dbReference type="Proteomes" id="UP000499080">
    <property type="component" value="Unassembled WGS sequence"/>
</dbReference>
<reference evidence="3 4" key="1">
    <citation type="journal article" date="2019" name="Sci. Rep.">
        <title>Orb-weaving spider Araneus ventricosus genome elucidates the spidroin gene catalogue.</title>
        <authorList>
            <person name="Kono N."/>
            <person name="Nakamura H."/>
            <person name="Ohtoshi R."/>
            <person name="Moran D.A.P."/>
            <person name="Shinohara A."/>
            <person name="Yoshida Y."/>
            <person name="Fujiwara M."/>
            <person name="Mori M."/>
            <person name="Tomita M."/>
            <person name="Arakawa K."/>
        </authorList>
    </citation>
    <scope>NUCLEOTIDE SEQUENCE [LARGE SCALE GENOMIC DNA]</scope>
</reference>
<accession>A0A4Y2X9S9</accession>
<feature type="region of interest" description="Disordered" evidence="1">
    <location>
        <begin position="107"/>
        <end position="172"/>
    </location>
</feature>
<dbReference type="SMART" id="SM00596">
    <property type="entry name" value="PRE_C2HC"/>
    <property type="match status" value="1"/>
</dbReference>
<comment type="caution">
    <text evidence="3">The sequence shown here is derived from an EMBL/GenBank/DDBJ whole genome shotgun (WGS) entry which is preliminary data.</text>
</comment>
<name>A0A4Y2X9S9_ARAVE</name>
<dbReference type="EMBL" id="BGPR01074050">
    <property type="protein sequence ID" value="GBO46405.1"/>
    <property type="molecule type" value="Genomic_DNA"/>
</dbReference>
<evidence type="ECO:0000313" key="3">
    <source>
        <dbReference type="EMBL" id="GBO46405.1"/>
    </source>
</evidence>
<dbReference type="Gene3D" id="4.10.60.10">
    <property type="entry name" value="Zinc finger, CCHC-type"/>
    <property type="match status" value="1"/>
</dbReference>
<proteinExistence type="predicted"/>
<organism evidence="3 4">
    <name type="scientific">Araneus ventricosus</name>
    <name type="common">Orbweaver spider</name>
    <name type="synonym">Epeira ventricosa</name>
    <dbReference type="NCBI Taxonomy" id="182803"/>
    <lineage>
        <taxon>Eukaryota</taxon>
        <taxon>Metazoa</taxon>
        <taxon>Ecdysozoa</taxon>
        <taxon>Arthropoda</taxon>
        <taxon>Chelicerata</taxon>
        <taxon>Arachnida</taxon>
        <taxon>Araneae</taxon>
        <taxon>Araneomorphae</taxon>
        <taxon>Entelegynae</taxon>
        <taxon>Araneoidea</taxon>
        <taxon>Araneidae</taxon>
        <taxon>Araneus</taxon>
    </lineage>
</organism>
<dbReference type="AlphaFoldDB" id="A0A4Y2X9S9"/>
<sequence length="515" mass="58520">MASRFSTEEIVESIVDAGGDISLQDIHVYYGLLSKKEPTDLATEWMIKLQAMAANKYGEHTTPGLHRYSENMEPGNTVQPPNSNSTPITFELELTPLTNQSKDVNMEQAPDTCNNGIEIHSITDNSSNYETENDEEFQQVKNRKRKKSKSNLEGKNKAKKPNTPNVKSTEKPPIELKNRFSGLDTQMDKTVKANIPPVSLKKTPNHKLILQRIIEFQKINCRAKPTGEFLQLFCETEKDHRDLTEYLDTQKLEYFVIPSQAEKLTKVVIRGMDIDTSCEEIQEELTKKNYRVHKVHQLKKFRTKAPMPLFQVQLLPSENIKNIYNETALLYYITTVVKYERKTVGQCFHCQSFAHVAAKCRMSVKCVICAEGHDSRTCPQKNAENPTKKCANCGGPHTASYRGCPNYPKIHSNPVKKEYSYAAAARSANTQRIPQQTKQHTAPTTITPNEPTQTLNMMNEEFTDVFRLLNHLKSITQALPNLKNLLNKLDNETNVENKFFLIAEAFSQATLTTSK</sequence>
<protein>
    <submittedName>
        <fullName evidence="3">Nucleic-acid-binding protein from transposon X-element</fullName>
    </submittedName>
</protein>
<evidence type="ECO:0000313" key="4">
    <source>
        <dbReference type="Proteomes" id="UP000499080"/>
    </source>
</evidence>
<feature type="domain" description="Pre-C2HC" evidence="2">
    <location>
        <begin position="278"/>
        <end position="349"/>
    </location>
</feature>
<keyword evidence="4" id="KW-1185">Reference proteome</keyword>
<feature type="region of interest" description="Disordered" evidence="1">
    <location>
        <begin position="428"/>
        <end position="449"/>
    </location>
</feature>
<evidence type="ECO:0000256" key="1">
    <source>
        <dbReference type="SAM" id="MobiDB-lite"/>
    </source>
</evidence>
<dbReference type="Pfam" id="PF07530">
    <property type="entry name" value="PRE_C2HC"/>
    <property type="match status" value="1"/>
</dbReference>
<dbReference type="OrthoDB" id="8063754at2759"/>
<gene>
    <name evidence="3" type="primary">ORF1_47</name>
    <name evidence="3" type="ORF">AVEN_96384_1</name>
</gene>
<evidence type="ECO:0000259" key="2">
    <source>
        <dbReference type="SMART" id="SM00596"/>
    </source>
</evidence>
<dbReference type="InterPro" id="IPR006579">
    <property type="entry name" value="Pre_C2HC_dom"/>
</dbReference>